<dbReference type="AlphaFoldDB" id="A0A3B7M0B6"/>
<sequence>MHSNFTDLLNQFSSSQNRTVQSYIIKNQKVWLKKASERHSGWIYIPLRWVAALFRLHMLAPVPNRGGMEAILCEISRIKELQKLGIRVPQILAESKSAILLEDAANNGQSRQLDQALMTAKDKECRLEIFNQAVAAIQDVHSKNAYLSEAFSRNILVDQKLQFSFIDFETDPGEVLSLRNCQIRDWLCFIFSTAYRLEENELQEASQFLYEQLSDKPKIYHEICRVGHKLHWSMFFKVEKLGNDGQRVKKCMLFLQKLALHQPLPMI</sequence>
<dbReference type="RefSeq" id="WP_087514258.1">
    <property type="nucleotide sequence ID" value="NZ_CP032134.1"/>
</dbReference>
<dbReference type="Proteomes" id="UP000263753">
    <property type="component" value="Chromosome"/>
</dbReference>
<accession>A0A3B7M0B6</accession>
<name>A0A3B7M0B6_9GAMM</name>
<dbReference type="GO" id="GO:0004674">
    <property type="term" value="F:protein serine/threonine kinase activity"/>
    <property type="evidence" value="ECO:0007669"/>
    <property type="project" value="UniProtKB-KW"/>
</dbReference>
<organism evidence="1 2">
    <name type="scientific">Acinetobacter chinensis</name>
    <dbReference type="NCBI Taxonomy" id="2004650"/>
    <lineage>
        <taxon>Bacteria</taxon>
        <taxon>Pseudomonadati</taxon>
        <taxon>Pseudomonadota</taxon>
        <taxon>Gammaproteobacteria</taxon>
        <taxon>Moraxellales</taxon>
        <taxon>Moraxellaceae</taxon>
        <taxon>Acinetobacter</taxon>
    </lineage>
</organism>
<protein>
    <submittedName>
        <fullName evidence="1">Serine/threonine protein kinase</fullName>
    </submittedName>
</protein>
<evidence type="ECO:0000313" key="2">
    <source>
        <dbReference type="Proteomes" id="UP000263753"/>
    </source>
</evidence>
<keyword evidence="1" id="KW-0418">Kinase</keyword>
<dbReference type="EMBL" id="CP032134">
    <property type="protein sequence ID" value="AXY56013.1"/>
    <property type="molecule type" value="Genomic_DNA"/>
</dbReference>
<dbReference type="KEGG" id="achi:CDG60_05140"/>
<gene>
    <name evidence="1" type="ORF">CDG60_05140</name>
</gene>
<reference evidence="2" key="1">
    <citation type="submission" date="2018-09" db="EMBL/GenBank/DDBJ databases">
        <title>The complete genome of Acinetobacter sp. strain WCHAc010005.</title>
        <authorList>
            <person name="Hu Y."/>
            <person name="Long H."/>
            <person name="Feng Y."/>
            <person name="Zong Z."/>
        </authorList>
    </citation>
    <scope>NUCLEOTIDE SEQUENCE [LARGE SCALE GENOMIC DNA]</scope>
    <source>
        <strain evidence="2">WCHAc010005</strain>
    </source>
</reference>
<keyword evidence="1" id="KW-0808">Transferase</keyword>
<proteinExistence type="predicted"/>
<keyword evidence="1" id="KW-0723">Serine/threonine-protein kinase</keyword>
<evidence type="ECO:0000313" key="1">
    <source>
        <dbReference type="EMBL" id="AXY56013.1"/>
    </source>
</evidence>